<dbReference type="CDD" id="cd11386">
    <property type="entry name" value="MCP_signal"/>
    <property type="match status" value="1"/>
</dbReference>
<dbReference type="Gene3D" id="3.30.450.20">
    <property type="entry name" value="PAS domain"/>
    <property type="match status" value="1"/>
</dbReference>
<comment type="caution">
    <text evidence="8">The sequence shown here is derived from an EMBL/GenBank/DDBJ whole genome shotgun (WGS) entry which is preliminary data.</text>
</comment>
<evidence type="ECO:0000256" key="3">
    <source>
        <dbReference type="ARBA" id="ARBA00029447"/>
    </source>
</evidence>
<dbReference type="PROSITE" id="PS50885">
    <property type="entry name" value="HAMP"/>
    <property type="match status" value="1"/>
</dbReference>
<comment type="subcellular location">
    <subcellularLocation>
        <location evidence="1">Membrane</location>
    </subcellularLocation>
</comment>
<evidence type="ECO:0000259" key="7">
    <source>
        <dbReference type="PROSITE" id="PS50885"/>
    </source>
</evidence>
<dbReference type="PANTHER" id="PTHR32089">
    <property type="entry name" value="METHYL-ACCEPTING CHEMOTAXIS PROTEIN MCPB"/>
    <property type="match status" value="1"/>
</dbReference>
<dbReference type="Pfam" id="PF00672">
    <property type="entry name" value="HAMP"/>
    <property type="match status" value="1"/>
</dbReference>
<evidence type="ECO:0000313" key="8">
    <source>
        <dbReference type="EMBL" id="MFB9886358.1"/>
    </source>
</evidence>
<evidence type="ECO:0000259" key="6">
    <source>
        <dbReference type="PROSITE" id="PS50111"/>
    </source>
</evidence>
<reference evidence="8 9" key="1">
    <citation type="submission" date="2024-09" db="EMBL/GenBank/DDBJ databases">
        <authorList>
            <person name="Sun Q."/>
            <person name="Mori K."/>
        </authorList>
    </citation>
    <scope>NUCLEOTIDE SEQUENCE [LARGE SCALE GENOMIC DNA]</scope>
    <source>
        <strain evidence="8 9">ATCC 51285</strain>
    </source>
</reference>
<keyword evidence="5" id="KW-1133">Transmembrane helix</keyword>
<comment type="similarity">
    <text evidence="3">Belongs to the methyl-accepting chemotaxis (MCP) protein family.</text>
</comment>
<evidence type="ECO:0000256" key="1">
    <source>
        <dbReference type="ARBA" id="ARBA00004370"/>
    </source>
</evidence>
<dbReference type="Proteomes" id="UP001589628">
    <property type="component" value="Unassembled WGS sequence"/>
</dbReference>
<feature type="domain" description="Methyl-accepting transducer" evidence="6">
    <location>
        <begin position="434"/>
        <end position="670"/>
    </location>
</feature>
<organism evidence="8 9">
    <name type="scientific">Balneatrix alpica</name>
    <dbReference type="NCBI Taxonomy" id="75684"/>
    <lineage>
        <taxon>Bacteria</taxon>
        <taxon>Pseudomonadati</taxon>
        <taxon>Pseudomonadota</taxon>
        <taxon>Gammaproteobacteria</taxon>
        <taxon>Oceanospirillales</taxon>
        <taxon>Balneatrichaceae</taxon>
        <taxon>Balneatrix</taxon>
    </lineage>
</organism>
<dbReference type="Pfam" id="PF22673">
    <property type="entry name" value="MCP-like_PDC_1"/>
    <property type="match status" value="1"/>
</dbReference>
<dbReference type="Gene3D" id="1.10.287.950">
    <property type="entry name" value="Methyl-accepting chemotaxis protein"/>
    <property type="match status" value="1"/>
</dbReference>
<dbReference type="SMART" id="SM00283">
    <property type="entry name" value="MA"/>
    <property type="match status" value="1"/>
</dbReference>
<gene>
    <name evidence="8" type="ORF">ACFFLH_08055</name>
</gene>
<dbReference type="PANTHER" id="PTHR32089:SF117">
    <property type="entry name" value="METHYL ACCEPTING SENSORY TRANSDUCER WITH CACHE_1 SMALL MOLECULE BINDING DOMAIN"/>
    <property type="match status" value="1"/>
</dbReference>
<protein>
    <submittedName>
        <fullName evidence="8">Methyl-accepting chemotaxis protein</fullName>
    </submittedName>
</protein>
<dbReference type="SUPFAM" id="SSF58104">
    <property type="entry name" value="Methyl-accepting chemotaxis protein (MCP) signaling domain"/>
    <property type="match status" value="1"/>
</dbReference>
<evidence type="ECO:0000313" key="9">
    <source>
        <dbReference type="Proteomes" id="UP001589628"/>
    </source>
</evidence>
<dbReference type="CDD" id="cd06225">
    <property type="entry name" value="HAMP"/>
    <property type="match status" value="1"/>
</dbReference>
<keyword evidence="2 4" id="KW-0807">Transducer</keyword>
<feature type="transmembrane region" description="Helical" evidence="5">
    <location>
        <begin position="12"/>
        <end position="33"/>
    </location>
</feature>
<keyword evidence="5" id="KW-0472">Membrane</keyword>
<feature type="transmembrane region" description="Helical" evidence="5">
    <location>
        <begin position="355"/>
        <end position="374"/>
    </location>
</feature>
<dbReference type="RefSeq" id="WP_027311818.1">
    <property type="nucleotide sequence ID" value="NZ_JBHLZN010000002.1"/>
</dbReference>
<dbReference type="PROSITE" id="PS50111">
    <property type="entry name" value="CHEMOTAXIS_TRANSDUC_2"/>
    <property type="match status" value="1"/>
</dbReference>
<evidence type="ECO:0000256" key="5">
    <source>
        <dbReference type="SAM" id="Phobius"/>
    </source>
</evidence>
<keyword evidence="9" id="KW-1185">Reference proteome</keyword>
<dbReference type="CDD" id="cd12913">
    <property type="entry name" value="PDC1_MCP_like"/>
    <property type="match status" value="1"/>
</dbReference>
<evidence type="ECO:0000256" key="2">
    <source>
        <dbReference type="ARBA" id="ARBA00023224"/>
    </source>
</evidence>
<evidence type="ECO:0000256" key="4">
    <source>
        <dbReference type="PROSITE-ProRule" id="PRU00284"/>
    </source>
</evidence>
<feature type="domain" description="HAMP" evidence="7">
    <location>
        <begin position="375"/>
        <end position="429"/>
    </location>
</feature>
<dbReference type="InterPro" id="IPR003660">
    <property type="entry name" value="HAMP_dom"/>
</dbReference>
<dbReference type="SMART" id="SM00304">
    <property type="entry name" value="HAMP"/>
    <property type="match status" value="1"/>
</dbReference>
<name>A0ABV5ZAQ4_9GAMM</name>
<accession>A0ABV5ZAQ4</accession>
<dbReference type="InterPro" id="IPR004089">
    <property type="entry name" value="MCPsignal_dom"/>
</dbReference>
<keyword evidence="5" id="KW-0812">Transmembrane</keyword>
<proteinExistence type="inferred from homology"/>
<sequence>MKSQPLARKIYLTTASLLVLVTFVIIGLTWHNLRQTQAHLQEQTQRALGEAVLTQLSAQAGEYGARVAGFINEAYRIPLTLAALIEGHQQAGNNGLSRAQLEWLDRSVLAQSPQLSSIYTQFEPNGFDGQDQAHQGGSSHSSTQGTLELYFTRNQDGSLEQHAANPDDKYLTSINEFGIRDSEWYLCAKEQLKPCLMEPYLYEISPGNAELMTSLTVPILRNGQFSGLAGADINLPTFQKLTEELSQQLYQGQAKVTLVSRIGLIIGSSHYGDKIGRPLQEADAELATQLAAIPLQQRQQLQTDTDYLVLFPIEIAAAQAHWRLLIQLPQHLALGQANAITDQLASATTQVSQQAGLAGLIVLALGLVMMAILLKTITRPLALLNQRIDNLASADGDLTQEVKIDTHAELINLSQAFNQFISKLRTLIRGLQQIGRDVHQRAQQSQEITSQTSQHLASQQQELNSVVTAMNEMTATALQVADIANEANQQTSAISQHVQDSRQRLEQAVGDVQHMATDMDEVKRAISRVAERSDNISNIVEVIRSIAEQTNLLALNAAIEAARAGEQGRGFAVVADEVRALASKTRHSTDEITHLIEHLQQEVRSTQGIIDTAVNRAETSVEQTNSAYSKLLEVVNSSELMRSHIVQVATAAHQQSQVGDEINRNLVALGDAAQGLAELAQRNGAGSAALAKLVEQLDLELARLRT</sequence>
<dbReference type="Pfam" id="PF00015">
    <property type="entry name" value="MCPsignal"/>
    <property type="match status" value="1"/>
</dbReference>
<dbReference type="EMBL" id="JBHLZN010000002">
    <property type="protein sequence ID" value="MFB9886358.1"/>
    <property type="molecule type" value="Genomic_DNA"/>
</dbReference>